<protein>
    <submittedName>
        <fullName evidence="2">Uncharacterized protein</fullName>
    </submittedName>
</protein>
<dbReference type="EMBL" id="KV878212">
    <property type="protein sequence ID" value="OJJ35857.1"/>
    <property type="molecule type" value="Genomic_DNA"/>
</dbReference>
<name>A0A1L9RLZ6_ASPWE</name>
<dbReference type="OrthoDB" id="4269184at2759"/>
<keyword evidence="1" id="KW-0812">Transmembrane</keyword>
<accession>A0A1L9RLZ6</accession>
<keyword evidence="1" id="KW-1133">Transmembrane helix</keyword>
<organism evidence="2 3">
    <name type="scientific">Aspergillus wentii DTO 134E9</name>
    <dbReference type="NCBI Taxonomy" id="1073089"/>
    <lineage>
        <taxon>Eukaryota</taxon>
        <taxon>Fungi</taxon>
        <taxon>Dikarya</taxon>
        <taxon>Ascomycota</taxon>
        <taxon>Pezizomycotina</taxon>
        <taxon>Eurotiomycetes</taxon>
        <taxon>Eurotiomycetidae</taxon>
        <taxon>Eurotiales</taxon>
        <taxon>Aspergillaceae</taxon>
        <taxon>Aspergillus</taxon>
        <taxon>Aspergillus subgen. Cremei</taxon>
    </lineage>
</organism>
<reference evidence="3" key="1">
    <citation type="journal article" date="2017" name="Genome Biol.">
        <title>Comparative genomics reveals high biological diversity and specific adaptations in the industrially and medically important fungal genus Aspergillus.</title>
        <authorList>
            <person name="de Vries R.P."/>
            <person name="Riley R."/>
            <person name="Wiebenga A."/>
            <person name="Aguilar-Osorio G."/>
            <person name="Amillis S."/>
            <person name="Uchima C.A."/>
            <person name="Anderluh G."/>
            <person name="Asadollahi M."/>
            <person name="Askin M."/>
            <person name="Barry K."/>
            <person name="Battaglia E."/>
            <person name="Bayram O."/>
            <person name="Benocci T."/>
            <person name="Braus-Stromeyer S.A."/>
            <person name="Caldana C."/>
            <person name="Canovas D."/>
            <person name="Cerqueira G.C."/>
            <person name="Chen F."/>
            <person name="Chen W."/>
            <person name="Choi C."/>
            <person name="Clum A."/>
            <person name="Dos Santos R.A."/>
            <person name="Damasio A.R."/>
            <person name="Diallinas G."/>
            <person name="Emri T."/>
            <person name="Fekete E."/>
            <person name="Flipphi M."/>
            <person name="Freyberg S."/>
            <person name="Gallo A."/>
            <person name="Gournas C."/>
            <person name="Habgood R."/>
            <person name="Hainaut M."/>
            <person name="Harispe M.L."/>
            <person name="Henrissat B."/>
            <person name="Hilden K.S."/>
            <person name="Hope R."/>
            <person name="Hossain A."/>
            <person name="Karabika E."/>
            <person name="Karaffa L."/>
            <person name="Karanyi Z."/>
            <person name="Krasevec N."/>
            <person name="Kuo A."/>
            <person name="Kusch H."/>
            <person name="LaButti K."/>
            <person name="Lagendijk E.L."/>
            <person name="Lapidus A."/>
            <person name="Levasseur A."/>
            <person name="Lindquist E."/>
            <person name="Lipzen A."/>
            <person name="Logrieco A.F."/>
            <person name="MacCabe A."/>
            <person name="Maekelae M.R."/>
            <person name="Malavazi I."/>
            <person name="Melin P."/>
            <person name="Meyer V."/>
            <person name="Mielnichuk N."/>
            <person name="Miskei M."/>
            <person name="Molnar A.P."/>
            <person name="Mule G."/>
            <person name="Ngan C.Y."/>
            <person name="Orejas M."/>
            <person name="Orosz E."/>
            <person name="Ouedraogo J.P."/>
            <person name="Overkamp K.M."/>
            <person name="Park H.-S."/>
            <person name="Perrone G."/>
            <person name="Piumi F."/>
            <person name="Punt P.J."/>
            <person name="Ram A.F."/>
            <person name="Ramon A."/>
            <person name="Rauscher S."/>
            <person name="Record E."/>
            <person name="Riano-Pachon D.M."/>
            <person name="Robert V."/>
            <person name="Roehrig J."/>
            <person name="Ruller R."/>
            <person name="Salamov A."/>
            <person name="Salih N.S."/>
            <person name="Samson R.A."/>
            <person name="Sandor E."/>
            <person name="Sanguinetti M."/>
            <person name="Schuetze T."/>
            <person name="Sepcic K."/>
            <person name="Shelest E."/>
            <person name="Sherlock G."/>
            <person name="Sophianopoulou V."/>
            <person name="Squina F.M."/>
            <person name="Sun H."/>
            <person name="Susca A."/>
            <person name="Todd R.B."/>
            <person name="Tsang A."/>
            <person name="Unkles S.E."/>
            <person name="van de Wiele N."/>
            <person name="van Rossen-Uffink D."/>
            <person name="Oliveira J.V."/>
            <person name="Vesth T.C."/>
            <person name="Visser J."/>
            <person name="Yu J.-H."/>
            <person name="Zhou M."/>
            <person name="Andersen M.R."/>
            <person name="Archer D.B."/>
            <person name="Baker S.E."/>
            <person name="Benoit I."/>
            <person name="Brakhage A.A."/>
            <person name="Braus G.H."/>
            <person name="Fischer R."/>
            <person name="Frisvad J.C."/>
            <person name="Goldman G.H."/>
            <person name="Houbraken J."/>
            <person name="Oakley B."/>
            <person name="Pocsi I."/>
            <person name="Scazzocchio C."/>
            <person name="Seiboth B."/>
            <person name="vanKuyk P.A."/>
            <person name="Wortman J."/>
            <person name="Dyer P.S."/>
            <person name="Grigoriev I.V."/>
        </authorList>
    </citation>
    <scope>NUCLEOTIDE SEQUENCE [LARGE SCALE GENOMIC DNA]</scope>
    <source>
        <strain evidence="3">DTO 134E9</strain>
    </source>
</reference>
<sequence length="138" mass="16043">MSDLPLKPPRKVIKVPANIYYRRPFSPLYFILFTFFGSFGCSWYSDYLDWPSTILIWAIYVSILLVFIAIEPTCTLELDRVDDLGNKFIVRRPLVGFRSCEQAVPLAAIEEGLVWTEYGEPDSRLTDGYRYGPAFWRI</sequence>
<dbReference type="Proteomes" id="UP000184383">
    <property type="component" value="Unassembled WGS sequence"/>
</dbReference>
<evidence type="ECO:0000313" key="2">
    <source>
        <dbReference type="EMBL" id="OJJ35857.1"/>
    </source>
</evidence>
<proteinExistence type="predicted"/>
<keyword evidence="1" id="KW-0472">Membrane</keyword>
<keyword evidence="3" id="KW-1185">Reference proteome</keyword>
<dbReference type="VEuPathDB" id="FungiDB:ASPWEDRAFT_41093"/>
<dbReference type="RefSeq" id="XP_040689533.1">
    <property type="nucleotide sequence ID" value="XM_040835469.1"/>
</dbReference>
<feature type="transmembrane region" description="Helical" evidence="1">
    <location>
        <begin position="51"/>
        <end position="70"/>
    </location>
</feature>
<gene>
    <name evidence="2" type="ORF">ASPWEDRAFT_41093</name>
</gene>
<dbReference type="AlphaFoldDB" id="A0A1L9RLZ6"/>
<evidence type="ECO:0000256" key="1">
    <source>
        <dbReference type="SAM" id="Phobius"/>
    </source>
</evidence>
<feature type="transmembrane region" description="Helical" evidence="1">
    <location>
        <begin position="28"/>
        <end position="45"/>
    </location>
</feature>
<dbReference type="GeneID" id="63751317"/>
<evidence type="ECO:0000313" key="3">
    <source>
        <dbReference type="Proteomes" id="UP000184383"/>
    </source>
</evidence>